<reference evidence="1 2" key="1">
    <citation type="submission" date="2020-11" db="EMBL/GenBank/DDBJ databases">
        <authorList>
            <person name="Kim M.K."/>
        </authorList>
    </citation>
    <scope>NUCLEOTIDE SEQUENCE [LARGE SCALE GENOMIC DNA]</scope>
    <source>
        <strain evidence="1 2">BT662</strain>
    </source>
</reference>
<protein>
    <submittedName>
        <fullName evidence="1">Uncharacterized protein</fullName>
    </submittedName>
</protein>
<keyword evidence="2" id="KW-1185">Reference proteome</keyword>
<comment type="caution">
    <text evidence="1">The sequence shown here is derived from an EMBL/GenBank/DDBJ whole genome shotgun (WGS) entry which is preliminary data.</text>
</comment>
<organism evidence="1 2">
    <name type="scientific">Hymenobacter ruricola</name>
    <dbReference type="NCBI Taxonomy" id="2791023"/>
    <lineage>
        <taxon>Bacteria</taxon>
        <taxon>Pseudomonadati</taxon>
        <taxon>Bacteroidota</taxon>
        <taxon>Cytophagia</taxon>
        <taxon>Cytophagales</taxon>
        <taxon>Hymenobacteraceae</taxon>
        <taxon>Hymenobacter</taxon>
    </lineage>
</organism>
<gene>
    <name evidence="1" type="ORF">I2H31_12125</name>
</gene>
<dbReference type="Proteomes" id="UP000618931">
    <property type="component" value="Unassembled WGS sequence"/>
</dbReference>
<evidence type="ECO:0000313" key="2">
    <source>
        <dbReference type="Proteomes" id="UP000618931"/>
    </source>
</evidence>
<name>A0ABS0I4I6_9BACT</name>
<evidence type="ECO:0000313" key="1">
    <source>
        <dbReference type="EMBL" id="MBF9221850.1"/>
    </source>
</evidence>
<proteinExistence type="predicted"/>
<dbReference type="RefSeq" id="WP_196293304.1">
    <property type="nucleotide sequence ID" value="NZ_JADQDM010000005.1"/>
</dbReference>
<dbReference type="EMBL" id="JADQDM010000005">
    <property type="protein sequence ID" value="MBF9221850.1"/>
    <property type="molecule type" value="Genomic_DNA"/>
</dbReference>
<accession>A0ABS0I4I6</accession>
<sequence length="80" mass="9394">MATNIAVENSVFDLLNDIRKRPAMYLGKPSIHHLRCFLGGWFYGKHHEIQDAALFDEFASWIEKKYEVNQHKDGQRLLSF</sequence>